<evidence type="ECO:0000256" key="2">
    <source>
        <dbReference type="SAM" id="MobiDB-lite"/>
    </source>
</evidence>
<sequence>MARQAKVKVELITSLPSDAAARNRLKGSVNEIVDLQRQIADLKSQIKDIRDVEKSTYNIAPKFLNSLAKREYDVRFEAEKKSAALDAEQEVFTEADILFGRGTPNVAQTEEDDGQEDAVEGGE</sequence>
<evidence type="ECO:0000313" key="4">
    <source>
        <dbReference type="Proteomes" id="UP000326545"/>
    </source>
</evidence>
<feature type="compositionally biased region" description="Acidic residues" evidence="2">
    <location>
        <begin position="109"/>
        <end position="123"/>
    </location>
</feature>
<dbReference type="EMBL" id="MN184887">
    <property type="protein sequence ID" value="QEQ94970.1"/>
    <property type="molecule type" value="Genomic_DNA"/>
</dbReference>
<dbReference type="Proteomes" id="UP000326545">
    <property type="component" value="Segment"/>
</dbReference>
<protein>
    <submittedName>
        <fullName evidence="3">Uncharacterized protein</fullName>
    </submittedName>
</protein>
<evidence type="ECO:0000313" key="3">
    <source>
        <dbReference type="EMBL" id="QEQ94970.1"/>
    </source>
</evidence>
<name>A0A5J6DAT6_9CAUD</name>
<reference evidence="3 4" key="1">
    <citation type="submission" date="2019-07" db="EMBL/GenBank/DDBJ databases">
        <title>Complete genome sequence of bacteriophages infecting Erwinia pyrifoliae.</title>
        <authorList>
            <person name="Kim S.G."/>
            <person name="Park S.C."/>
        </authorList>
    </citation>
    <scope>NUCLEOTIDE SEQUENCE [LARGE SCALE GENOMIC DNA]</scope>
</reference>
<accession>A0A5J6DAT6</accession>
<keyword evidence="4" id="KW-1185">Reference proteome</keyword>
<feature type="coiled-coil region" evidence="1">
    <location>
        <begin position="25"/>
        <end position="52"/>
    </location>
</feature>
<proteinExistence type="predicted"/>
<organism evidence="3 4">
    <name type="scientific">Erwinia phage pEp_SNUABM_01</name>
    <dbReference type="NCBI Taxonomy" id="2601643"/>
    <lineage>
        <taxon>Viruses</taxon>
        <taxon>Duplodnaviria</taxon>
        <taxon>Heunggongvirae</taxon>
        <taxon>Uroviricota</taxon>
        <taxon>Caudoviricetes</taxon>
        <taxon>Vequintavirinae</taxon>
        <taxon>Henunavirus</taxon>
        <taxon>Henunavirus SNUABM01</taxon>
    </lineage>
</organism>
<gene>
    <name evidence="3" type="ORF">pEpSNUABM01_144</name>
</gene>
<feature type="region of interest" description="Disordered" evidence="2">
    <location>
        <begin position="102"/>
        <end position="123"/>
    </location>
</feature>
<evidence type="ECO:0000256" key="1">
    <source>
        <dbReference type="SAM" id="Coils"/>
    </source>
</evidence>
<keyword evidence="1" id="KW-0175">Coiled coil</keyword>